<name>A0A0E3UWB5_9BACT</name>
<proteinExistence type="predicted"/>
<dbReference type="STRING" id="400092.PKOR_04610"/>
<dbReference type="EMBL" id="CP009621">
    <property type="protein sequence ID" value="AKD02541.1"/>
    <property type="molecule type" value="Genomic_DNA"/>
</dbReference>
<dbReference type="OrthoDB" id="622163at2"/>
<dbReference type="Gene3D" id="1.25.40.390">
    <property type="match status" value="1"/>
</dbReference>
<reference evidence="2 3" key="1">
    <citation type="journal article" date="2015" name="Sci. Rep.">
        <title>Unraveling adaptation of Pontibacter korlensis to radiation and infertility in desert through complete genome and comparative transcriptomic analysis.</title>
        <authorList>
            <person name="Dai J."/>
            <person name="Dai W."/>
            <person name="Qiu C."/>
            <person name="Yang Z."/>
            <person name="Zhang Y."/>
            <person name="Zhou M."/>
            <person name="Zhang L."/>
            <person name="Fang C."/>
            <person name="Gao Q."/>
            <person name="Yang Q."/>
            <person name="Li X."/>
            <person name="Wang Z."/>
            <person name="Wang Z."/>
            <person name="Jia Z."/>
            <person name="Chen X."/>
        </authorList>
    </citation>
    <scope>NUCLEOTIDE SEQUENCE [LARGE SCALE GENOMIC DNA]</scope>
    <source>
        <strain evidence="2 3">X14-1T</strain>
    </source>
</reference>
<dbReference type="Proteomes" id="UP000033109">
    <property type="component" value="Chromosome"/>
</dbReference>
<dbReference type="HOGENOM" id="CLU_025928_1_0_10"/>
<dbReference type="AlphaFoldDB" id="A0A0E3UWB5"/>
<gene>
    <name evidence="2" type="ORF">PKOR_04610</name>
</gene>
<dbReference type="InterPro" id="IPR041662">
    <property type="entry name" value="SusD-like_2"/>
</dbReference>
<protein>
    <recommendedName>
        <fullName evidence="4">Lipoprotein</fullName>
    </recommendedName>
</protein>
<evidence type="ECO:0008006" key="4">
    <source>
        <dbReference type="Google" id="ProtNLM"/>
    </source>
</evidence>
<dbReference type="Pfam" id="PF12771">
    <property type="entry name" value="SusD-like_2"/>
    <property type="match status" value="1"/>
</dbReference>
<feature type="signal peptide" evidence="1">
    <location>
        <begin position="1"/>
        <end position="17"/>
    </location>
</feature>
<dbReference type="KEGG" id="pko:PKOR_04610"/>
<evidence type="ECO:0000313" key="2">
    <source>
        <dbReference type="EMBL" id="AKD02541.1"/>
    </source>
</evidence>
<dbReference type="PATRIC" id="fig|400092.3.peg.1031"/>
<keyword evidence="3" id="KW-1185">Reference proteome</keyword>
<dbReference type="PROSITE" id="PS51257">
    <property type="entry name" value="PROKAR_LIPOPROTEIN"/>
    <property type="match status" value="1"/>
</dbReference>
<dbReference type="SUPFAM" id="SSF48452">
    <property type="entry name" value="TPR-like"/>
    <property type="match status" value="1"/>
</dbReference>
<feature type="chain" id="PRO_5002413130" description="Lipoprotein" evidence="1">
    <location>
        <begin position="18"/>
        <end position="478"/>
    </location>
</feature>
<evidence type="ECO:0000313" key="3">
    <source>
        <dbReference type="Proteomes" id="UP000033109"/>
    </source>
</evidence>
<evidence type="ECO:0000256" key="1">
    <source>
        <dbReference type="SAM" id="SignalP"/>
    </source>
</evidence>
<organism evidence="2 3">
    <name type="scientific">Pontibacter korlensis</name>
    <dbReference type="NCBI Taxonomy" id="400092"/>
    <lineage>
        <taxon>Bacteria</taxon>
        <taxon>Pseudomonadati</taxon>
        <taxon>Bacteroidota</taxon>
        <taxon>Cytophagia</taxon>
        <taxon>Cytophagales</taxon>
        <taxon>Hymenobacteraceae</taxon>
        <taxon>Pontibacter</taxon>
    </lineage>
</organism>
<dbReference type="RefSeq" id="WP_046309418.1">
    <property type="nucleotide sequence ID" value="NZ_CBCSCY010000016.1"/>
</dbReference>
<sequence length="478" mass="53790">MKRILICLLSMVLVASCVDDLDDYNVDPKRTSEAPPVTLFTTAVLSLSDALTTPSVNFNNYRFYVQHWTSTQYLDEPRYNMTSRLIPQNMWQELYRDVLADLKEAKRLVTEDEFLDAEVKNNQLAQIEMMEVYTWFVIVTTWGDVPYTEALDPNNSLPAYDDARTIYNDLLSRLDTAIGLVDPAASGFEEGDVFYNGDMSQWLKFGNSLKLKMGMVLADVDPDRARTAVEEAAPNVFTSNADNAVFPYLSAPPNNNPISDNVKGPFTSREDYVAANTLVDIMNALDDPRRPEYFTDVDGEFRGGIYGFENNYSNFSTVSAKIADPTFEALLLDYSEVEFLLAEAVERGFNVEGTAEEHYNNAVTASITYWGRSEEEAAAYLAQPDVNYNTAPGDWRQKIGTQKWIALYNRGFDAWLEWRRLDAPDLQPPAIEGAAQLTIPKRLIYPINEQTLNPENRAAAAAAIGGDDASTRLFWDVQ</sequence>
<accession>A0A0E3UWB5</accession>
<dbReference type="InterPro" id="IPR011990">
    <property type="entry name" value="TPR-like_helical_dom_sf"/>
</dbReference>
<keyword evidence="1" id="KW-0732">Signal</keyword>